<feature type="region of interest" description="Disordered" evidence="1">
    <location>
        <begin position="251"/>
        <end position="319"/>
    </location>
</feature>
<dbReference type="OrthoDB" id="5966927at2759"/>
<reference evidence="3" key="1">
    <citation type="submission" date="2022-11" db="EMBL/GenBank/DDBJ databases">
        <authorList>
            <person name="Petersen C."/>
        </authorList>
    </citation>
    <scope>NUCLEOTIDE SEQUENCE</scope>
    <source>
        <strain evidence="3">IBT 19713</strain>
    </source>
</reference>
<feature type="region of interest" description="Disordered" evidence="1">
    <location>
        <begin position="679"/>
        <end position="769"/>
    </location>
</feature>
<dbReference type="AlphaFoldDB" id="A0A9W9NT08"/>
<sequence length="769" mass="84694">MNLQTRNTSVAIQSSAGVWKTDTPQVCDQCEPRVRQRIRQAGYEAKADHLRRMMDQSKASKAARRTRERSWQSLLVYAGAFGYWTSVLGQLVWDIASILTATAPTDDLSMSSDTSMHLWSCAVQTIEIYRIPQECALDMSSSAGTALVVGVLSLWWNPKLRAKINGRSGRFTGLGEYYQIQFIALVVRCVFWALLKDPSASGLEQNLPPALHMVMLAFTAICVLLSRRVVDYDTSPLVNWSDNSWEMAPIRSTRTSPASTSQKQKGPLAPSANSNALRNRFPVDKLAAPRVTVEKPPAIPTPPPENDDMDWTPSRPQDLQPKISVYHRNRSQPSVFDGPNPFQGQIPAAPKPPAWTLRTKTSAKPIEQVVEPNPFHRSPTQSPTSWKRKSDSSEPIFKPPRFFPSSDHNTSTGLETLFDRAFTIETGDEPKRNWRQPKTSQKSPLTYSQAHLIFQSLRLSLLSASVVAWTLSQNQLFFIRGNYIEIGALGSASLIAGFALLEAVKRPLGEWNGMEILIYITELGAAVHFGAHLPQDSFDRHYFDRYGKIFLGFMIIQEALGLYALYQAISKTSERDPTKPTSPQFDSSKQQSPQCDALAWSPSNSPTLASPPLGSFGAQSSAPALSFGSTAGTQSFSSALPATAPQYRLSSSQSLQSLSSGGLDSLRQMPQSLTMKSLKEMEPLSDSEQDSDTETVATTATNATDATTRNIRYTGQANPYSNVYSPRRSDLGPGIGGLSLDDGPSSRRITRSQSQRAFAGQGLSSRLRR</sequence>
<feature type="compositionally biased region" description="Polar residues" evidence="1">
    <location>
        <begin position="579"/>
        <end position="594"/>
    </location>
</feature>
<dbReference type="Proteomes" id="UP001150941">
    <property type="component" value="Unassembled WGS sequence"/>
</dbReference>
<dbReference type="RefSeq" id="XP_058328292.1">
    <property type="nucleotide sequence ID" value="XM_058477947.1"/>
</dbReference>
<dbReference type="GO" id="GO:0044732">
    <property type="term" value="C:mitotic spindle pole body"/>
    <property type="evidence" value="ECO:0007669"/>
    <property type="project" value="TreeGrafter"/>
</dbReference>
<dbReference type="InterPro" id="IPR042321">
    <property type="entry name" value="Ima1"/>
</dbReference>
<accession>A0A9W9NT08</accession>
<protein>
    <recommendedName>
        <fullName evidence="5">Ima1 N-terminal domain-containing protein</fullName>
    </recommendedName>
</protein>
<dbReference type="PANTHER" id="PTHR28538">
    <property type="entry name" value="INTEGRAL INNER NUCLEAR MEMBRANE PROTEIN IMA1"/>
    <property type="match status" value="1"/>
</dbReference>
<evidence type="ECO:0000256" key="2">
    <source>
        <dbReference type="SAM" id="Phobius"/>
    </source>
</evidence>
<reference evidence="3" key="2">
    <citation type="journal article" date="2023" name="IMA Fungus">
        <title>Comparative genomic study of the Penicillium genus elucidates a diverse pangenome and 15 lateral gene transfer events.</title>
        <authorList>
            <person name="Petersen C."/>
            <person name="Sorensen T."/>
            <person name="Nielsen M.R."/>
            <person name="Sondergaard T.E."/>
            <person name="Sorensen J.L."/>
            <person name="Fitzpatrick D.A."/>
            <person name="Frisvad J.C."/>
            <person name="Nielsen K.L."/>
        </authorList>
    </citation>
    <scope>NUCLEOTIDE SEQUENCE</scope>
    <source>
        <strain evidence="3">IBT 19713</strain>
    </source>
</reference>
<feature type="compositionally biased region" description="Low complexity" evidence="1">
    <location>
        <begin position="694"/>
        <end position="708"/>
    </location>
</feature>
<feature type="region of interest" description="Disordered" evidence="1">
    <location>
        <begin position="573"/>
        <end position="603"/>
    </location>
</feature>
<evidence type="ECO:0008006" key="5">
    <source>
        <dbReference type="Google" id="ProtNLM"/>
    </source>
</evidence>
<feature type="region of interest" description="Disordered" evidence="1">
    <location>
        <begin position="367"/>
        <end position="393"/>
    </location>
</feature>
<dbReference type="PANTHER" id="PTHR28538:SF1">
    <property type="entry name" value="INTEGRAL INNER NUCLEAR MEMBRANE PROTEIN IMA1"/>
    <property type="match status" value="1"/>
</dbReference>
<gene>
    <name evidence="3" type="ORF">N7468_008651</name>
</gene>
<keyword evidence="2" id="KW-1133">Transmembrane helix</keyword>
<evidence type="ECO:0000313" key="3">
    <source>
        <dbReference type="EMBL" id="KAJ5224109.1"/>
    </source>
</evidence>
<dbReference type="GeneID" id="83205250"/>
<dbReference type="GO" id="GO:0071765">
    <property type="term" value="P:nuclear inner membrane organization"/>
    <property type="evidence" value="ECO:0007669"/>
    <property type="project" value="InterPro"/>
</dbReference>
<evidence type="ECO:0000313" key="4">
    <source>
        <dbReference type="Proteomes" id="UP001150941"/>
    </source>
</evidence>
<feature type="compositionally biased region" description="Acidic residues" evidence="1">
    <location>
        <begin position="683"/>
        <end position="693"/>
    </location>
</feature>
<name>A0A9W9NT08_9EURO</name>
<dbReference type="GO" id="GO:0034506">
    <property type="term" value="C:chromosome, centromeric core domain"/>
    <property type="evidence" value="ECO:0007669"/>
    <property type="project" value="TreeGrafter"/>
</dbReference>
<feature type="compositionally biased region" description="Polar residues" evidence="1">
    <location>
        <begin position="709"/>
        <end position="724"/>
    </location>
</feature>
<keyword evidence="2" id="KW-0812">Transmembrane</keyword>
<comment type="caution">
    <text evidence="3">The sequence shown here is derived from an EMBL/GenBank/DDBJ whole genome shotgun (WGS) entry which is preliminary data.</text>
</comment>
<keyword evidence="4" id="KW-1185">Reference proteome</keyword>
<feature type="compositionally biased region" description="Polar residues" evidence="1">
    <location>
        <begin position="252"/>
        <end position="264"/>
    </location>
</feature>
<dbReference type="EMBL" id="JAPQKS010000006">
    <property type="protein sequence ID" value="KAJ5224109.1"/>
    <property type="molecule type" value="Genomic_DNA"/>
</dbReference>
<proteinExistence type="predicted"/>
<organism evidence="3 4">
    <name type="scientific">Penicillium chermesinum</name>
    <dbReference type="NCBI Taxonomy" id="63820"/>
    <lineage>
        <taxon>Eukaryota</taxon>
        <taxon>Fungi</taxon>
        <taxon>Dikarya</taxon>
        <taxon>Ascomycota</taxon>
        <taxon>Pezizomycotina</taxon>
        <taxon>Eurotiomycetes</taxon>
        <taxon>Eurotiomycetidae</taxon>
        <taxon>Eurotiales</taxon>
        <taxon>Aspergillaceae</taxon>
        <taxon>Penicillium</taxon>
    </lineage>
</organism>
<keyword evidence="2" id="KW-0472">Membrane</keyword>
<feature type="transmembrane region" description="Helical" evidence="2">
    <location>
        <begin position="74"/>
        <end position="93"/>
    </location>
</feature>
<evidence type="ECO:0000256" key="1">
    <source>
        <dbReference type="SAM" id="MobiDB-lite"/>
    </source>
</evidence>
<dbReference type="GO" id="GO:0034992">
    <property type="term" value="C:microtubule organizing center attachment site"/>
    <property type="evidence" value="ECO:0007669"/>
    <property type="project" value="TreeGrafter"/>
</dbReference>